<protein>
    <submittedName>
        <fullName evidence="2">Uncharacterized protein</fullName>
    </submittedName>
</protein>
<accession>A0AAV1XYP3</accession>
<sequence length="55" mass="6194">MRLNYFNTVRFAGLLYLLINQIMSGSLASPNSSPHLRKYGSKPIIYDLACMTSIL</sequence>
<reference evidence="2 3" key="1">
    <citation type="submission" date="2024-03" db="EMBL/GenBank/DDBJ databases">
        <authorList>
            <person name="Martinez-Hernandez J."/>
        </authorList>
    </citation>
    <scope>NUCLEOTIDE SEQUENCE [LARGE SCALE GENOMIC DNA]</scope>
</reference>
<proteinExistence type="predicted"/>
<dbReference type="EMBL" id="CAXHTB010000019">
    <property type="protein sequence ID" value="CAL0326348.1"/>
    <property type="molecule type" value="Genomic_DNA"/>
</dbReference>
<feature type="chain" id="PRO_5043617845" evidence="1">
    <location>
        <begin position="29"/>
        <end position="55"/>
    </location>
</feature>
<evidence type="ECO:0000256" key="1">
    <source>
        <dbReference type="SAM" id="SignalP"/>
    </source>
</evidence>
<evidence type="ECO:0000313" key="3">
    <source>
        <dbReference type="Proteomes" id="UP001497480"/>
    </source>
</evidence>
<comment type="caution">
    <text evidence="2">The sequence shown here is derived from an EMBL/GenBank/DDBJ whole genome shotgun (WGS) entry which is preliminary data.</text>
</comment>
<dbReference type="Proteomes" id="UP001497480">
    <property type="component" value="Unassembled WGS sequence"/>
</dbReference>
<evidence type="ECO:0000313" key="2">
    <source>
        <dbReference type="EMBL" id="CAL0326348.1"/>
    </source>
</evidence>
<gene>
    <name evidence="2" type="ORF">LLUT_LOCUS27408</name>
</gene>
<keyword evidence="1" id="KW-0732">Signal</keyword>
<organism evidence="2 3">
    <name type="scientific">Lupinus luteus</name>
    <name type="common">European yellow lupine</name>
    <dbReference type="NCBI Taxonomy" id="3873"/>
    <lineage>
        <taxon>Eukaryota</taxon>
        <taxon>Viridiplantae</taxon>
        <taxon>Streptophyta</taxon>
        <taxon>Embryophyta</taxon>
        <taxon>Tracheophyta</taxon>
        <taxon>Spermatophyta</taxon>
        <taxon>Magnoliopsida</taxon>
        <taxon>eudicotyledons</taxon>
        <taxon>Gunneridae</taxon>
        <taxon>Pentapetalae</taxon>
        <taxon>rosids</taxon>
        <taxon>fabids</taxon>
        <taxon>Fabales</taxon>
        <taxon>Fabaceae</taxon>
        <taxon>Papilionoideae</taxon>
        <taxon>50 kb inversion clade</taxon>
        <taxon>genistoids sensu lato</taxon>
        <taxon>core genistoids</taxon>
        <taxon>Genisteae</taxon>
        <taxon>Lupinus</taxon>
    </lineage>
</organism>
<keyword evidence="3" id="KW-1185">Reference proteome</keyword>
<name>A0AAV1XYP3_LUPLU</name>
<feature type="signal peptide" evidence="1">
    <location>
        <begin position="1"/>
        <end position="28"/>
    </location>
</feature>
<dbReference type="AlphaFoldDB" id="A0AAV1XYP3"/>